<organism evidence="4 5">
    <name type="scientific">Alkalimonas mucilaginosa</name>
    <dbReference type="NCBI Taxonomy" id="3057676"/>
    <lineage>
        <taxon>Bacteria</taxon>
        <taxon>Pseudomonadati</taxon>
        <taxon>Pseudomonadota</taxon>
        <taxon>Gammaproteobacteria</taxon>
        <taxon>Alkalimonas</taxon>
    </lineage>
</organism>
<dbReference type="Gene3D" id="3.10.560.10">
    <property type="entry name" value="Outer membrane lipoprotein wza domain like"/>
    <property type="match status" value="1"/>
</dbReference>
<dbReference type="RefSeq" id="WP_330088961.1">
    <property type="nucleotide sequence ID" value="NZ_JAUGZK010000015.1"/>
</dbReference>
<dbReference type="Pfam" id="PF20616">
    <property type="entry name" value="Caps_syn_GfcC_N"/>
    <property type="match status" value="1"/>
</dbReference>
<feature type="signal peptide" evidence="1">
    <location>
        <begin position="1"/>
        <end position="21"/>
    </location>
</feature>
<reference evidence="4 5" key="1">
    <citation type="submission" date="2023-06" db="EMBL/GenBank/DDBJ databases">
        <title>Alkalimonas sp., MEB004 an alkaliphilic bacterium isolated from Lonar Lake, India.</title>
        <authorList>
            <person name="Joshi A."/>
            <person name="Thite S."/>
        </authorList>
    </citation>
    <scope>NUCLEOTIDE SEQUENCE [LARGE SCALE GENOMIC DNA]</scope>
    <source>
        <strain evidence="4 5">MEB004</strain>
    </source>
</reference>
<sequence>MMRLFSVTAVLLCLLLRPVVAETAAEAVPVVTVAVQGQLLQFEQRPRLLDVLQHAQLDERTYWPAARLYRDSPGLIEQQQQFIAELQQLQQHFLARKQRKQANAVHALLVQVRSWQLAEPVMVPVDLDRARAALQHNPRLDAGHYLLQLPVRPQWVYPAGLYQETAPLAHKRLSMVGAYLTTGYRLPLADINQVLLLQPDGSQQWVGVAYWNRQRIAVQPGAQILVPFGPRALPAKYRHLNQMLIDLAMHRVFE</sequence>
<protein>
    <submittedName>
        <fullName evidence="4">Capsule biosynthesis GfcC family protein</fullName>
    </submittedName>
</protein>
<evidence type="ECO:0000313" key="5">
    <source>
        <dbReference type="Proteomes" id="UP001339167"/>
    </source>
</evidence>
<accession>A0ABU7JIX5</accession>
<feature type="domain" description="Capsule biosynthesis GfcC-like N-terminal" evidence="3">
    <location>
        <begin position="31"/>
        <end position="147"/>
    </location>
</feature>
<evidence type="ECO:0000259" key="2">
    <source>
        <dbReference type="Pfam" id="PF06251"/>
    </source>
</evidence>
<gene>
    <name evidence="4" type="ORF">QWF21_15530</name>
</gene>
<name>A0ABU7JIX5_9GAMM</name>
<evidence type="ECO:0000256" key="1">
    <source>
        <dbReference type="SAM" id="SignalP"/>
    </source>
</evidence>
<feature type="domain" description="Capsule biosynthesis GfcC-like C-terminal" evidence="2">
    <location>
        <begin position="176"/>
        <end position="252"/>
    </location>
</feature>
<dbReference type="Pfam" id="PF06251">
    <property type="entry name" value="Caps_syn_GfcC_C"/>
    <property type="match status" value="1"/>
</dbReference>
<proteinExistence type="predicted"/>
<dbReference type="InterPro" id="IPR010425">
    <property type="entry name" value="Caps_synth_GfcC-like_C"/>
</dbReference>
<comment type="caution">
    <text evidence="4">The sequence shown here is derived from an EMBL/GenBank/DDBJ whole genome shotgun (WGS) entry which is preliminary data.</text>
</comment>
<dbReference type="Proteomes" id="UP001339167">
    <property type="component" value="Unassembled WGS sequence"/>
</dbReference>
<keyword evidence="5" id="KW-1185">Reference proteome</keyword>
<evidence type="ECO:0000313" key="4">
    <source>
        <dbReference type="EMBL" id="MEE2025648.1"/>
    </source>
</evidence>
<dbReference type="EMBL" id="JAUGZK010000015">
    <property type="protein sequence ID" value="MEE2025648.1"/>
    <property type="molecule type" value="Genomic_DNA"/>
</dbReference>
<dbReference type="InterPro" id="IPR046459">
    <property type="entry name" value="Caps_syn_GfcC_N"/>
</dbReference>
<feature type="chain" id="PRO_5046001859" evidence="1">
    <location>
        <begin position="22"/>
        <end position="254"/>
    </location>
</feature>
<keyword evidence="1" id="KW-0732">Signal</keyword>
<evidence type="ECO:0000259" key="3">
    <source>
        <dbReference type="Pfam" id="PF20616"/>
    </source>
</evidence>